<sequence>MDRNLNDFSRLTSDWFWEIDAERRLVFLSGNIEQIFGRPRSYLIGKERISFANGASGAVTWDDYHTAITERRDIENFTYPYAHPDGRQRWFEISGTPIYGDAGEFLGFRGVGSDVTAQRDASDELAEQVRRFNAALENMSQGLCMFDADARLLVVNNRYCDMFGLSRGVLRIGMTQREIVEELVSLGRYQKGYTVDKLCEGTRTSLAIDHAVPVHRELADGRVIAVSHRPMSGGGWVATFEDVTERRRTEARIAHMARHDALTDLPNRVALREQRTDSRDDGRPGRLAVLCLDLDRFKAVNDAHGHSVGDALLRAIADRLRSSVRDVDLVVRLGGDEFAVLNHVQDEASAVALAYRIIAVVSAPYDLDGLPVQIGASVGVALDENDGQDIERLLKNADMALYHAKSLGRGAASVFDPQMDETAQARIILERDLRDALATKAFELHYQPLVELGGDQVNGFEALVRWRHPEQGLISPATFIPIAEETGLIVPLGDWILDQACRDAASWPSHISVAVNVSAVQLRHRTFAQTVLVALASSGLKPERLELEITESVLLDDTESILETLHLLRRTGIRIAMDDFGTGYSSLSYLRRFPFDKIKIDQSFVRNADSAADGAAIIRALVGLGASLGITTLVEGIETEAQLAAVRAEGAQQVQGFLFSAPKPAAEIARMLAGHEKRAAAA</sequence>
<dbReference type="PANTHER" id="PTHR44757:SF2">
    <property type="entry name" value="BIOFILM ARCHITECTURE MAINTENANCE PROTEIN MBAA"/>
    <property type="match status" value="1"/>
</dbReference>
<dbReference type="Pfam" id="PF08448">
    <property type="entry name" value="PAS_4"/>
    <property type="match status" value="1"/>
</dbReference>
<reference evidence="4 5" key="1">
    <citation type="submission" date="2019-02" db="EMBL/GenBank/DDBJ databases">
        <title>Hansschlegelia quercus sp. nov., a novel methylotrophic bacterium from buds of oak (Quercus robur L.).</title>
        <authorList>
            <person name="Agafonova N.V."/>
            <person name="Kaparullina E.N."/>
            <person name="Grouzdev D.S."/>
            <person name="Doronina N.V."/>
        </authorList>
    </citation>
    <scope>NUCLEOTIDE SEQUENCE [LARGE SCALE GENOMIC DNA]</scope>
    <source>
        <strain evidence="4 5">Dub</strain>
    </source>
</reference>
<dbReference type="InterPro" id="IPR000700">
    <property type="entry name" value="PAS-assoc_C"/>
</dbReference>
<dbReference type="Proteomes" id="UP000291613">
    <property type="component" value="Unassembled WGS sequence"/>
</dbReference>
<dbReference type="CDD" id="cd00130">
    <property type="entry name" value="PAS"/>
    <property type="match status" value="1"/>
</dbReference>
<dbReference type="Gene3D" id="3.20.20.450">
    <property type="entry name" value="EAL domain"/>
    <property type="match status" value="1"/>
</dbReference>
<dbReference type="NCBIfam" id="TIGR00254">
    <property type="entry name" value="GGDEF"/>
    <property type="match status" value="1"/>
</dbReference>
<dbReference type="InterPro" id="IPR035919">
    <property type="entry name" value="EAL_sf"/>
</dbReference>
<dbReference type="RefSeq" id="WP_131003828.1">
    <property type="nucleotide sequence ID" value="NZ_JBHSZR010000013.1"/>
</dbReference>
<dbReference type="OrthoDB" id="9814202at2"/>
<keyword evidence="5" id="KW-1185">Reference proteome</keyword>
<evidence type="ECO:0000313" key="5">
    <source>
        <dbReference type="Proteomes" id="UP000291613"/>
    </source>
</evidence>
<dbReference type="Gene3D" id="3.30.450.20">
    <property type="entry name" value="PAS domain"/>
    <property type="match status" value="2"/>
</dbReference>
<dbReference type="PROSITE" id="PS50887">
    <property type="entry name" value="GGDEF"/>
    <property type="match status" value="1"/>
</dbReference>
<evidence type="ECO:0000259" key="1">
    <source>
        <dbReference type="PROSITE" id="PS50113"/>
    </source>
</evidence>
<comment type="caution">
    <text evidence="4">The sequence shown here is derived from an EMBL/GenBank/DDBJ whole genome shotgun (WGS) entry which is preliminary data.</text>
</comment>
<proteinExistence type="predicted"/>
<feature type="domain" description="EAL" evidence="2">
    <location>
        <begin position="426"/>
        <end position="676"/>
    </location>
</feature>
<evidence type="ECO:0000259" key="3">
    <source>
        <dbReference type="PROSITE" id="PS50887"/>
    </source>
</evidence>
<dbReference type="SUPFAM" id="SSF55073">
    <property type="entry name" value="Nucleotide cyclase"/>
    <property type="match status" value="1"/>
</dbReference>
<feature type="domain" description="GGDEF" evidence="3">
    <location>
        <begin position="285"/>
        <end position="417"/>
    </location>
</feature>
<dbReference type="SMART" id="SM00086">
    <property type="entry name" value="PAC"/>
    <property type="match status" value="1"/>
</dbReference>
<dbReference type="InterPro" id="IPR035965">
    <property type="entry name" value="PAS-like_dom_sf"/>
</dbReference>
<dbReference type="PANTHER" id="PTHR44757">
    <property type="entry name" value="DIGUANYLATE CYCLASE DGCP"/>
    <property type="match status" value="1"/>
</dbReference>
<dbReference type="Pfam" id="PF12860">
    <property type="entry name" value="PAS_7"/>
    <property type="match status" value="1"/>
</dbReference>
<dbReference type="SMART" id="SM00267">
    <property type="entry name" value="GGDEF"/>
    <property type="match status" value="1"/>
</dbReference>
<dbReference type="SMART" id="SM00091">
    <property type="entry name" value="PAS"/>
    <property type="match status" value="2"/>
</dbReference>
<dbReference type="CDD" id="cd01949">
    <property type="entry name" value="GGDEF"/>
    <property type="match status" value="1"/>
</dbReference>
<dbReference type="Pfam" id="PF00990">
    <property type="entry name" value="GGDEF"/>
    <property type="match status" value="1"/>
</dbReference>
<dbReference type="InterPro" id="IPR043128">
    <property type="entry name" value="Rev_trsase/Diguanyl_cyclase"/>
</dbReference>
<dbReference type="InterPro" id="IPR013656">
    <property type="entry name" value="PAS_4"/>
</dbReference>
<evidence type="ECO:0000259" key="2">
    <source>
        <dbReference type="PROSITE" id="PS50883"/>
    </source>
</evidence>
<dbReference type="CDD" id="cd01948">
    <property type="entry name" value="EAL"/>
    <property type="match status" value="1"/>
</dbReference>
<accession>A0A4Q9GGH5</accession>
<dbReference type="PROSITE" id="PS50113">
    <property type="entry name" value="PAC"/>
    <property type="match status" value="1"/>
</dbReference>
<name>A0A4Q9GGH5_9HYPH</name>
<dbReference type="SMART" id="SM00052">
    <property type="entry name" value="EAL"/>
    <property type="match status" value="1"/>
</dbReference>
<dbReference type="Gene3D" id="3.30.70.270">
    <property type="match status" value="1"/>
</dbReference>
<dbReference type="PROSITE" id="PS50883">
    <property type="entry name" value="EAL"/>
    <property type="match status" value="1"/>
</dbReference>
<feature type="domain" description="PAC" evidence="1">
    <location>
        <begin position="75"/>
        <end position="127"/>
    </location>
</feature>
<dbReference type="AlphaFoldDB" id="A0A4Q9GGH5"/>
<dbReference type="EMBL" id="SIUB01000005">
    <property type="protein sequence ID" value="TBN52596.1"/>
    <property type="molecule type" value="Genomic_DNA"/>
</dbReference>
<organism evidence="4 5">
    <name type="scientific">Hansschlegelia quercus</name>
    <dbReference type="NCBI Taxonomy" id="2528245"/>
    <lineage>
        <taxon>Bacteria</taxon>
        <taxon>Pseudomonadati</taxon>
        <taxon>Pseudomonadota</taxon>
        <taxon>Alphaproteobacteria</taxon>
        <taxon>Hyphomicrobiales</taxon>
        <taxon>Methylopilaceae</taxon>
        <taxon>Hansschlegelia</taxon>
    </lineage>
</organism>
<dbReference type="SUPFAM" id="SSF141868">
    <property type="entry name" value="EAL domain-like"/>
    <property type="match status" value="1"/>
</dbReference>
<gene>
    <name evidence="4" type="ORF">EYR15_12290</name>
</gene>
<dbReference type="InterPro" id="IPR000160">
    <property type="entry name" value="GGDEF_dom"/>
</dbReference>
<evidence type="ECO:0000313" key="4">
    <source>
        <dbReference type="EMBL" id="TBN52596.1"/>
    </source>
</evidence>
<dbReference type="InterPro" id="IPR001633">
    <property type="entry name" value="EAL_dom"/>
</dbReference>
<dbReference type="InterPro" id="IPR000014">
    <property type="entry name" value="PAS"/>
</dbReference>
<dbReference type="InterPro" id="IPR029787">
    <property type="entry name" value="Nucleotide_cyclase"/>
</dbReference>
<dbReference type="InterPro" id="IPR001610">
    <property type="entry name" value="PAC"/>
</dbReference>
<protein>
    <submittedName>
        <fullName evidence="4">EAL domain-containing protein</fullName>
    </submittedName>
</protein>
<dbReference type="NCBIfam" id="TIGR00229">
    <property type="entry name" value="sensory_box"/>
    <property type="match status" value="2"/>
</dbReference>
<dbReference type="Pfam" id="PF00563">
    <property type="entry name" value="EAL"/>
    <property type="match status" value="1"/>
</dbReference>
<dbReference type="SUPFAM" id="SSF55785">
    <property type="entry name" value="PYP-like sensor domain (PAS domain)"/>
    <property type="match status" value="2"/>
</dbReference>
<dbReference type="InterPro" id="IPR052155">
    <property type="entry name" value="Biofilm_reg_signaling"/>
</dbReference>